<sequence length="121" mass="13219">MYSEVVFKHFLAPKNIGKIIDPDGEAAVGDPGCGDNLELFIRVEDDIIVDLKYLVYGCASAIATSSVTSVLAIGKTIEEALKIEDEDVINELEGLPEAKYHCSNLGVTALRMAIDDYRKKK</sequence>
<dbReference type="PANTHER" id="PTHR10093">
    <property type="entry name" value="IRON-SULFUR CLUSTER ASSEMBLY ENZYME NIFU HOMOLOG"/>
    <property type="match status" value="1"/>
</dbReference>
<name>A0AAU9EUA0_9FIRM</name>
<protein>
    <submittedName>
        <fullName evidence="2">Iron-sulfur cluster assembly scaffold protein</fullName>
    </submittedName>
</protein>
<dbReference type="InterPro" id="IPR002871">
    <property type="entry name" value="NIF_FeS_clus_asmbl_NifU_N"/>
</dbReference>
<accession>A0AAU9EUA0</accession>
<dbReference type="Pfam" id="PF01592">
    <property type="entry name" value="NifU_N"/>
    <property type="match status" value="1"/>
</dbReference>
<evidence type="ECO:0000313" key="2">
    <source>
        <dbReference type="EMBL" id="BEP30010.1"/>
    </source>
</evidence>
<proteinExistence type="predicted"/>
<gene>
    <name evidence="2" type="ORF">HLPR_23410</name>
</gene>
<organism evidence="2 3">
    <name type="scientific">Helicovermis profundi</name>
    <dbReference type="NCBI Taxonomy" id="3065157"/>
    <lineage>
        <taxon>Bacteria</taxon>
        <taxon>Bacillati</taxon>
        <taxon>Bacillota</taxon>
        <taxon>Clostridia</taxon>
        <taxon>Helicovermis</taxon>
    </lineage>
</organism>
<dbReference type="GO" id="GO:0005506">
    <property type="term" value="F:iron ion binding"/>
    <property type="evidence" value="ECO:0007669"/>
    <property type="project" value="InterPro"/>
</dbReference>
<dbReference type="GO" id="GO:0051536">
    <property type="term" value="F:iron-sulfur cluster binding"/>
    <property type="evidence" value="ECO:0007669"/>
    <property type="project" value="InterPro"/>
</dbReference>
<dbReference type="AlphaFoldDB" id="A0AAU9EUA0"/>
<keyword evidence="3" id="KW-1185">Reference proteome</keyword>
<evidence type="ECO:0000259" key="1">
    <source>
        <dbReference type="Pfam" id="PF01592"/>
    </source>
</evidence>
<evidence type="ECO:0000313" key="3">
    <source>
        <dbReference type="Proteomes" id="UP001321786"/>
    </source>
</evidence>
<dbReference type="CDD" id="cd06664">
    <property type="entry name" value="IscU_like"/>
    <property type="match status" value="1"/>
</dbReference>
<dbReference type="Gene3D" id="3.90.1010.10">
    <property type="match status" value="1"/>
</dbReference>
<dbReference type="GO" id="GO:0016226">
    <property type="term" value="P:iron-sulfur cluster assembly"/>
    <property type="evidence" value="ECO:0007669"/>
    <property type="project" value="InterPro"/>
</dbReference>
<dbReference type="RefSeq" id="WP_338535613.1">
    <property type="nucleotide sequence ID" value="NZ_AP028654.1"/>
</dbReference>
<dbReference type="SUPFAM" id="SSF82649">
    <property type="entry name" value="SufE/NifU"/>
    <property type="match status" value="1"/>
</dbReference>
<reference evidence="2 3" key="1">
    <citation type="submission" date="2023-08" db="EMBL/GenBank/DDBJ databases">
        <title>Helicovermis profunda gen. nov., sp. nov., a novel mesophilic, fermentative bacterium within the Bacillota from a deep-sea hydrothermal vent chimney.</title>
        <authorList>
            <person name="Miyazaki U."/>
            <person name="Mizutani D."/>
            <person name="Hashimoto Y."/>
            <person name="Tame A."/>
            <person name="Sawayama S."/>
            <person name="Miyazaki J."/>
            <person name="Takai K."/>
            <person name="Nakagawa S."/>
        </authorList>
    </citation>
    <scope>NUCLEOTIDE SEQUENCE [LARGE SCALE GENOMIC DNA]</scope>
    <source>
        <strain evidence="2 3">S502</strain>
    </source>
</reference>
<feature type="domain" description="NIF system FeS cluster assembly NifU N-terminal" evidence="1">
    <location>
        <begin position="1"/>
        <end position="121"/>
    </location>
</feature>
<dbReference type="KEGG" id="hprf:HLPR_23410"/>
<dbReference type="Proteomes" id="UP001321786">
    <property type="component" value="Chromosome"/>
</dbReference>
<dbReference type="EMBL" id="AP028654">
    <property type="protein sequence ID" value="BEP30010.1"/>
    <property type="molecule type" value="Genomic_DNA"/>
</dbReference>